<dbReference type="Proteomes" id="UP000182987">
    <property type="component" value="Chromosome"/>
</dbReference>
<evidence type="ECO:0000256" key="10">
    <source>
        <dbReference type="HAMAP-Rule" id="MF_00493"/>
    </source>
</evidence>
<evidence type="ECO:0000256" key="1">
    <source>
        <dbReference type="ARBA" id="ARBA00003518"/>
    </source>
</evidence>
<dbReference type="GO" id="GO:0006098">
    <property type="term" value="P:pentose-phosphate shunt"/>
    <property type="evidence" value="ECO:0007669"/>
    <property type="project" value="UniProtKB-UniRule"/>
</dbReference>
<dbReference type="GO" id="GO:0005737">
    <property type="term" value="C:cytoplasm"/>
    <property type="evidence" value="ECO:0007669"/>
    <property type="project" value="UniProtKB-SubCell"/>
</dbReference>
<keyword evidence="9 10" id="KW-0704">Schiff base</keyword>
<accession>A0A0G9HC72</accession>
<dbReference type="RefSeq" id="WP_046967548.1">
    <property type="nucleotide sequence ID" value="NZ_CP017480.1"/>
</dbReference>
<dbReference type="STRING" id="1440763.BJI69_19235"/>
<reference evidence="12" key="1">
    <citation type="submission" date="2016-09" db="EMBL/GenBank/DDBJ databases">
        <authorList>
            <person name="Lysoe E."/>
        </authorList>
    </citation>
    <scope>NUCLEOTIDE SEQUENCE [LARGE SCALE GENOMIC DNA]</scope>
    <source>
        <strain evidence="12">LJ96T</strain>
    </source>
</reference>
<dbReference type="InterPro" id="IPR013785">
    <property type="entry name" value="Aldolase_TIM"/>
</dbReference>
<keyword evidence="12" id="KW-1185">Reference proteome</keyword>
<keyword evidence="7 10" id="KW-0808">Transferase</keyword>
<dbReference type="CDD" id="cd00955">
    <property type="entry name" value="Transaldolase_like"/>
    <property type="match status" value="1"/>
</dbReference>
<proteinExistence type="inferred from homology"/>
<dbReference type="PIRSF" id="PIRSF036915">
    <property type="entry name" value="Trnald_Bac_Plnt"/>
    <property type="match status" value="1"/>
</dbReference>
<dbReference type="KEGG" id="lrz:BJI69_19235"/>
<dbReference type="EMBL" id="CP017480">
    <property type="protein sequence ID" value="APG05827.1"/>
    <property type="molecule type" value="Genomic_DNA"/>
</dbReference>
<sequence length="356" mass="38217">MNATAKLQHIGQSLWLDNISRDMLDTGQLETYIRDFSITGLTSNPSIFTKAITGGTDYDAQIATERATGATPEEIVFRLMVKDLQRAADLFAPIHATTGGRDGWVSIEVSPHLLDDAKGSLQWAQTLHAQMNRANAFVKVPGSPQGAVAIEEAIFQGIAINVTLLFSRDQYLAVAEAYMRGIERRILAGLDPKVRSVASVFVSRWDAAAAKQGRTDLRNKLGLAVAADVWDGYQGVLASERWKTLASAGAMPQTLLWASTGVKDPDADDTLYITALAAPDTIDTMPDATLRAFADHGKVPDKVGLDRDAGAAVRRAATEGGLDVVALARQLQIDGGAAFVTAWDELITRVEGKVTV</sequence>
<dbReference type="PATRIC" id="fig|1440763.5.peg.1782"/>
<dbReference type="SUPFAM" id="SSF51569">
    <property type="entry name" value="Aldolase"/>
    <property type="match status" value="1"/>
</dbReference>
<evidence type="ECO:0000256" key="6">
    <source>
        <dbReference type="ARBA" id="ARBA00022490"/>
    </source>
</evidence>
<comment type="subcellular location">
    <subcellularLocation>
        <location evidence="2 10">Cytoplasm</location>
    </subcellularLocation>
</comment>
<comment type="function">
    <text evidence="1 10">Transaldolase is important for the balance of metabolites in the pentose-phosphate pathway.</text>
</comment>
<dbReference type="InterPro" id="IPR001585">
    <property type="entry name" value="TAL/FSA"/>
</dbReference>
<dbReference type="EC" id="2.2.1.2" evidence="5 10"/>
<evidence type="ECO:0000313" key="12">
    <source>
        <dbReference type="Proteomes" id="UP000182987"/>
    </source>
</evidence>
<dbReference type="GO" id="GO:0004801">
    <property type="term" value="F:transaldolase activity"/>
    <property type="evidence" value="ECO:0007669"/>
    <property type="project" value="UniProtKB-UniRule"/>
</dbReference>
<keyword evidence="6 10" id="KW-0963">Cytoplasm</keyword>
<name>A0A0G9HC72_9GAMM</name>
<dbReference type="AlphaFoldDB" id="A0A0G9HC72"/>
<dbReference type="Gene3D" id="3.20.20.70">
    <property type="entry name" value="Aldolase class I"/>
    <property type="match status" value="1"/>
</dbReference>
<dbReference type="Pfam" id="PF00923">
    <property type="entry name" value="TAL_FSA"/>
    <property type="match status" value="1"/>
</dbReference>
<dbReference type="OrthoDB" id="140919at2"/>
<dbReference type="InterPro" id="IPR004732">
    <property type="entry name" value="Transaldolase_2"/>
</dbReference>
<dbReference type="HAMAP" id="MF_00493">
    <property type="entry name" value="Transaldolase_2"/>
    <property type="match status" value="1"/>
</dbReference>
<keyword evidence="8 10" id="KW-0570">Pentose shunt</keyword>
<evidence type="ECO:0000313" key="11">
    <source>
        <dbReference type="EMBL" id="APG05827.1"/>
    </source>
</evidence>
<dbReference type="UniPathway" id="UPA00115">
    <property type="reaction ID" value="UER00414"/>
</dbReference>
<dbReference type="PANTHER" id="PTHR10683">
    <property type="entry name" value="TRANSALDOLASE"/>
    <property type="match status" value="1"/>
</dbReference>
<evidence type="ECO:0000256" key="5">
    <source>
        <dbReference type="ARBA" id="ARBA00013151"/>
    </source>
</evidence>
<protein>
    <recommendedName>
        <fullName evidence="5 10">Transaldolase</fullName>
        <ecNumber evidence="5 10">2.2.1.2</ecNumber>
    </recommendedName>
</protein>
<gene>
    <name evidence="10" type="primary">tal</name>
    <name evidence="11" type="ORF">BJI69_19235</name>
</gene>
<organism evidence="11 12">
    <name type="scientific">Luteibacter rhizovicinus DSM 16549</name>
    <dbReference type="NCBI Taxonomy" id="1440763"/>
    <lineage>
        <taxon>Bacteria</taxon>
        <taxon>Pseudomonadati</taxon>
        <taxon>Pseudomonadota</taxon>
        <taxon>Gammaproteobacteria</taxon>
        <taxon>Lysobacterales</taxon>
        <taxon>Rhodanobacteraceae</taxon>
        <taxon>Luteibacter</taxon>
    </lineage>
</organism>
<evidence type="ECO:0000256" key="8">
    <source>
        <dbReference type="ARBA" id="ARBA00023126"/>
    </source>
</evidence>
<evidence type="ECO:0000256" key="7">
    <source>
        <dbReference type="ARBA" id="ARBA00022679"/>
    </source>
</evidence>
<comment type="pathway">
    <text evidence="3 10">Carbohydrate degradation; pentose phosphate pathway; D-glyceraldehyde 3-phosphate and beta-D-fructose 6-phosphate from D-ribose 5-phosphate and D-xylulose 5-phosphate (non-oxidative stage): step 2/3.</text>
</comment>
<dbReference type="NCBIfam" id="NF002881">
    <property type="entry name" value="PRK03343.1"/>
    <property type="match status" value="1"/>
</dbReference>
<dbReference type="NCBIfam" id="TIGR00876">
    <property type="entry name" value="tal_mycobact"/>
    <property type="match status" value="1"/>
</dbReference>
<comment type="catalytic activity">
    <reaction evidence="10">
        <text>D-sedoheptulose 7-phosphate + D-glyceraldehyde 3-phosphate = D-erythrose 4-phosphate + beta-D-fructose 6-phosphate</text>
        <dbReference type="Rhea" id="RHEA:17053"/>
        <dbReference type="ChEBI" id="CHEBI:16897"/>
        <dbReference type="ChEBI" id="CHEBI:57483"/>
        <dbReference type="ChEBI" id="CHEBI:57634"/>
        <dbReference type="ChEBI" id="CHEBI:59776"/>
        <dbReference type="EC" id="2.2.1.2"/>
    </reaction>
</comment>
<feature type="active site" description="Schiff-base intermediate with substrate" evidence="10">
    <location>
        <position position="139"/>
    </location>
</feature>
<comment type="similarity">
    <text evidence="4 10">Belongs to the transaldolase family. Type 2 subfamily.</text>
</comment>
<dbReference type="PANTHER" id="PTHR10683:SF31">
    <property type="entry name" value="TRANSALDOLASE"/>
    <property type="match status" value="1"/>
</dbReference>
<evidence type="ECO:0000256" key="4">
    <source>
        <dbReference type="ARBA" id="ARBA00008426"/>
    </source>
</evidence>
<evidence type="ECO:0000256" key="2">
    <source>
        <dbReference type="ARBA" id="ARBA00004496"/>
    </source>
</evidence>
<evidence type="ECO:0000256" key="3">
    <source>
        <dbReference type="ARBA" id="ARBA00004857"/>
    </source>
</evidence>
<dbReference type="GO" id="GO:0005975">
    <property type="term" value="P:carbohydrate metabolic process"/>
    <property type="evidence" value="ECO:0007669"/>
    <property type="project" value="InterPro"/>
</dbReference>
<evidence type="ECO:0000256" key="9">
    <source>
        <dbReference type="ARBA" id="ARBA00023270"/>
    </source>
</evidence>